<dbReference type="GO" id="GO:0005996">
    <property type="term" value="P:monosaccharide metabolic process"/>
    <property type="evidence" value="ECO:0007669"/>
    <property type="project" value="InterPro"/>
</dbReference>
<evidence type="ECO:0008006" key="5">
    <source>
        <dbReference type="Google" id="ProtNLM"/>
    </source>
</evidence>
<dbReference type="EMBL" id="CP018477">
    <property type="protein sequence ID" value="ASV73143.1"/>
    <property type="molecule type" value="Genomic_DNA"/>
</dbReference>
<dbReference type="AlphaFoldDB" id="A0A286RAZ9"/>
<evidence type="ECO:0000313" key="3">
    <source>
        <dbReference type="EMBL" id="ASV73143.1"/>
    </source>
</evidence>
<dbReference type="InterPro" id="IPR006311">
    <property type="entry name" value="TAT_signal"/>
</dbReference>
<dbReference type="GO" id="GO:0016861">
    <property type="term" value="F:intramolecular oxidoreductase activity, interconverting aldoses and ketoses"/>
    <property type="evidence" value="ECO:0007669"/>
    <property type="project" value="InterPro"/>
</dbReference>
<name>A0A286RAZ9_9BACT</name>
<proteinExistence type="predicted"/>
<dbReference type="Proteomes" id="UP000215086">
    <property type="component" value="Chromosome"/>
</dbReference>
<dbReference type="PROSITE" id="PS51318">
    <property type="entry name" value="TAT"/>
    <property type="match status" value="1"/>
</dbReference>
<dbReference type="SUPFAM" id="SSF53743">
    <property type="entry name" value="FucI/AraA N-terminal and middle domains"/>
    <property type="match status" value="1"/>
</dbReference>
<keyword evidence="1" id="KW-0413">Isomerase</keyword>
<dbReference type="PANTHER" id="PTHR36120:SF1">
    <property type="entry name" value="L-FUCOSE ISOMERASE C-TERMINAL DOMAIN-CONTAINING PROTEIN"/>
    <property type="match status" value="1"/>
</dbReference>
<protein>
    <recommendedName>
        <fullName evidence="5">L-fucose isomerase C-terminal domain-containing protein</fullName>
    </recommendedName>
</protein>
<accession>A0A286RAZ9</accession>
<organism evidence="3 4">
    <name type="scientific">Thermogutta terrifontis</name>
    <dbReference type="NCBI Taxonomy" id="1331910"/>
    <lineage>
        <taxon>Bacteria</taxon>
        <taxon>Pseudomonadati</taxon>
        <taxon>Planctomycetota</taxon>
        <taxon>Planctomycetia</taxon>
        <taxon>Pirellulales</taxon>
        <taxon>Thermoguttaceae</taxon>
        <taxon>Thermogutta</taxon>
    </lineage>
</organism>
<dbReference type="KEGG" id="ttf:THTE_0541"/>
<evidence type="ECO:0000256" key="2">
    <source>
        <dbReference type="ARBA" id="ARBA00023277"/>
    </source>
</evidence>
<keyword evidence="2" id="KW-0119">Carbohydrate metabolism</keyword>
<reference evidence="3 4" key="1">
    <citation type="journal article" name="Front. Microbiol.">
        <title>Sugar Metabolism of the First Thermophilic Planctomycete Thermogutta terrifontis: Comparative Genomic and Transcriptomic Approaches.</title>
        <authorList>
            <person name="Elcheninov A.G."/>
            <person name="Menzel P."/>
            <person name="Gudbergsdottir S.R."/>
            <person name="Slesarev A.I."/>
            <person name="Kadnikov V.V."/>
            <person name="Krogh A."/>
            <person name="Bonch-Osmolovskaya E.A."/>
            <person name="Peng X."/>
            <person name="Kublanov I.V."/>
        </authorList>
    </citation>
    <scope>NUCLEOTIDE SEQUENCE [LARGE SCALE GENOMIC DNA]</scope>
    <source>
        <strain evidence="3 4">R1</strain>
    </source>
</reference>
<evidence type="ECO:0000256" key="1">
    <source>
        <dbReference type="ARBA" id="ARBA00023235"/>
    </source>
</evidence>
<gene>
    <name evidence="3" type="ORF">THTE_0541</name>
</gene>
<evidence type="ECO:0000313" key="4">
    <source>
        <dbReference type="Proteomes" id="UP000215086"/>
    </source>
</evidence>
<dbReference type="InterPro" id="IPR009015">
    <property type="entry name" value="Fucose_isomerase_N/cen_sf"/>
</dbReference>
<keyword evidence="4" id="KW-1185">Reference proteome</keyword>
<sequence>MGSPFRELLVLSGTKTTGGTAMIRGLDRRSFLELTVLGTTSLGLGRWGWTWQAPASKLISPGCRRSKVKVARLYLAGSGLWPHPKLDVAAERQTYAQAFQEMADQFADVDFFVDELITDPRQITALADQLAQADGILAIHLKMGVGGMLAEILKTGRPTMFFAVPYSGHEWAGFGTMLRQEQPPLFDAILSEDKRDLAAAVRPMRALHHLREAKIVNVTLRQPGEFHQAVKEKFGTEIKHIGLEPVVAAYEKVSDQEAEAEAQRWIEGAKQVVEPSREEIVRACKLALAFERLLDEEDATVLTVDCYGTMWDRTIKLPAYPCLGFSRLNSMGLGGICESDLRCAMTHIIFQGLAGKPGFISDPTVDQSTNTIILAHCMGTVKMDGPNTPTMPYKIRCVLERQEGVVPQVFMPVGQRATQALFVDPNTLLYFTGEIVAAPDVERGCRTKITVKVDGDVEKLWRNWTAGLHRSTCLGDITKDLERFARLARMKLINELA</sequence>
<dbReference type="GO" id="GO:0005737">
    <property type="term" value="C:cytoplasm"/>
    <property type="evidence" value="ECO:0007669"/>
    <property type="project" value="InterPro"/>
</dbReference>
<dbReference type="PANTHER" id="PTHR36120">
    <property type="entry name" value="FUCOSE ISOMERASE"/>
    <property type="match status" value="1"/>
</dbReference>